<comment type="subcellular location">
    <subcellularLocation>
        <location evidence="1">Nucleus</location>
    </subcellularLocation>
</comment>
<feature type="region of interest" description="Disordered" evidence="3">
    <location>
        <begin position="202"/>
        <end position="229"/>
    </location>
</feature>
<dbReference type="InterPro" id="IPR051095">
    <property type="entry name" value="Dros_DevTransReg"/>
</dbReference>
<dbReference type="STRING" id="112268.A0A182WER0"/>
<evidence type="ECO:0000256" key="1">
    <source>
        <dbReference type="ARBA" id="ARBA00004123"/>
    </source>
</evidence>
<dbReference type="FunFam" id="3.30.710.10:FF:000096">
    <property type="entry name" value="Trithorax-like, isoform C"/>
    <property type="match status" value="1"/>
</dbReference>
<dbReference type="AlphaFoldDB" id="A0A182WER0"/>
<evidence type="ECO:0000259" key="4">
    <source>
        <dbReference type="PROSITE" id="PS50097"/>
    </source>
</evidence>
<evidence type="ECO:0000256" key="2">
    <source>
        <dbReference type="ARBA" id="ARBA00023242"/>
    </source>
</evidence>
<dbReference type="GO" id="GO:0003006">
    <property type="term" value="P:developmental process involved in reproduction"/>
    <property type="evidence" value="ECO:0007669"/>
    <property type="project" value="UniProtKB-ARBA"/>
</dbReference>
<dbReference type="PROSITE" id="PS00028">
    <property type="entry name" value="ZINC_FINGER_C2H2_1"/>
    <property type="match status" value="1"/>
</dbReference>
<dbReference type="InterPro" id="IPR000210">
    <property type="entry name" value="BTB/POZ_dom"/>
</dbReference>
<dbReference type="CDD" id="cd18315">
    <property type="entry name" value="BTB_POZ_BAB-like"/>
    <property type="match status" value="1"/>
</dbReference>
<dbReference type="Proteomes" id="UP000075920">
    <property type="component" value="Unassembled WGS sequence"/>
</dbReference>
<sequence length="503" mass="54385">MSLPINSLYSLTWGDYGTSLVSAVQLLRCHGDLVDVTLAAGGRSFPAHKIVLCAASPFLLDLLKNTPCKHPVVMLAGVNANDLEALLEFVYRGEVSVDHSQLPSLLQAAHCLNIQGLAPQTVSHKDDNTTYTTSIQLHPTLVPQNHVKAVIDVSNNVCTAEELITTLGPTQTVQAQVIETITPDQMSDEVTKDVISQFLPTRKRKQRTKKPGNQGQTGVATNSAGGTQAAKVMKTDEDGTTIQVIVNNAEEPVPVPKDIKKEANADGTTVDTKEGIIKIKSKSQSEQPATCPICQAVIRQSRNLRRHLELRHFKKPGMKKERIRKSKKGQGSNPNQANGGNGTNSGNVTVTTEQVAQQAQQQVVQQQAQQQQVVQQSQQGQTTIDTTGTISVTVSQAQAQQIEQAAANGQQHVVTQHENADGTTSLSIAQVQTLDGHQLAIGNLNQVNALQNAATLIRTGEPIETGIIATHEPTLRPHTELFRVGNTVYTIEERRTDTTNRLT</sequence>
<dbReference type="InterPro" id="IPR013087">
    <property type="entry name" value="Znf_C2H2_type"/>
</dbReference>
<reference evidence="6" key="1">
    <citation type="submission" date="2013-03" db="EMBL/GenBank/DDBJ databases">
        <title>The Genome Sequence of Anopheles minimus MINIMUS1.</title>
        <authorList>
            <consortium name="The Broad Institute Genomics Platform"/>
            <person name="Neafsey D.E."/>
            <person name="Walton C."/>
            <person name="Walker B."/>
            <person name="Young S.K."/>
            <person name="Zeng Q."/>
            <person name="Gargeya S."/>
            <person name="Fitzgerald M."/>
            <person name="Haas B."/>
            <person name="Abouelleil A."/>
            <person name="Allen A.W."/>
            <person name="Alvarado L."/>
            <person name="Arachchi H.M."/>
            <person name="Berlin A.M."/>
            <person name="Chapman S.B."/>
            <person name="Gainer-Dewar J."/>
            <person name="Goldberg J."/>
            <person name="Griggs A."/>
            <person name="Gujja S."/>
            <person name="Hansen M."/>
            <person name="Howarth C."/>
            <person name="Imamovic A."/>
            <person name="Ireland A."/>
            <person name="Larimer J."/>
            <person name="McCowan C."/>
            <person name="Murphy C."/>
            <person name="Pearson M."/>
            <person name="Poon T.W."/>
            <person name="Priest M."/>
            <person name="Roberts A."/>
            <person name="Saif S."/>
            <person name="Shea T."/>
            <person name="Sisk P."/>
            <person name="Sykes S."/>
            <person name="Wortman J."/>
            <person name="Nusbaum C."/>
            <person name="Birren B."/>
        </authorList>
    </citation>
    <scope>NUCLEOTIDE SEQUENCE [LARGE SCALE GENOMIC DNA]</scope>
    <source>
        <strain evidence="6">MINIMUS1</strain>
    </source>
</reference>
<dbReference type="GO" id="GO:0005634">
    <property type="term" value="C:nucleus"/>
    <property type="evidence" value="ECO:0007669"/>
    <property type="project" value="UniProtKB-SubCell"/>
</dbReference>
<feature type="compositionally biased region" description="Polar residues" evidence="3">
    <location>
        <begin position="211"/>
        <end position="226"/>
    </location>
</feature>
<dbReference type="Gene3D" id="3.30.160.60">
    <property type="entry name" value="Classic Zinc Finger"/>
    <property type="match status" value="1"/>
</dbReference>
<dbReference type="PANTHER" id="PTHR23110">
    <property type="entry name" value="BTB DOMAIN TRANSCRIPTION FACTOR"/>
    <property type="match status" value="1"/>
</dbReference>
<dbReference type="PANTHER" id="PTHR23110:SF10">
    <property type="entry name" value="TRANSCRIPTION FACTOR GAGA"/>
    <property type="match status" value="1"/>
</dbReference>
<proteinExistence type="predicted"/>
<dbReference type="Pfam" id="PF09237">
    <property type="entry name" value="GAGA"/>
    <property type="match status" value="1"/>
</dbReference>
<dbReference type="InterPro" id="IPR015318">
    <property type="entry name" value="Znf_GAGA-bd_fac"/>
</dbReference>
<dbReference type="SMART" id="SM00225">
    <property type="entry name" value="BTB"/>
    <property type="match status" value="1"/>
</dbReference>
<dbReference type="EnsemblMetazoa" id="AMIN008856-RA">
    <property type="protein sequence ID" value="AMIN008856-PA"/>
    <property type="gene ID" value="AMIN008856"/>
</dbReference>
<dbReference type="VEuPathDB" id="VectorBase:AMIN008856"/>
<dbReference type="GO" id="GO:0006357">
    <property type="term" value="P:regulation of transcription by RNA polymerase II"/>
    <property type="evidence" value="ECO:0007669"/>
    <property type="project" value="TreeGrafter"/>
</dbReference>
<organism evidence="5 6">
    <name type="scientific">Anopheles minimus</name>
    <dbReference type="NCBI Taxonomy" id="112268"/>
    <lineage>
        <taxon>Eukaryota</taxon>
        <taxon>Metazoa</taxon>
        <taxon>Ecdysozoa</taxon>
        <taxon>Arthropoda</taxon>
        <taxon>Hexapoda</taxon>
        <taxon>Insecta</taxon>
        <taxon>Pterygota</taxon>
        <taxon>Neoptera</taxon>
        <taxon>Endopterygota</taxon>
        <taxon>Diptera</taxon>
        <taxon>Nematocera</taxon>
        <taxon>Culicoidea</taxon>
        <taxon>Culicidae</taxon>
        <taxon>Anophelinae</taxon>
        <taxon>Anopheles</taxon>
    </lineage>
</organism>
<dbReference type="Pfam" id="PF00651">
    <property type="entry name" value="BTB"/>
    <property type="match status" value="1"/>
</dbReference>
<dbReference type="Gene3D" id="3.30.710.10">
    <property type="entry name" value="Potassium Channel Kv1.1, Chain A"/>
    <property type="match status" value="1"/>
</dbReference>
<feature type="domain" description="BTB" evidence="4">
    <location>
        <begin position="34"/>
        <end position="99"/>
    </location>
</feature>
<name>A0A182WER0_9DIPT</name>
<dbReference type="SUPFAM" id="SSF54695">
    <property type="entry name" value="POZ domain"/>
    <property type="match status" value="1"/>
</dbReference>
<evidence type="ECO:0000256" key="3">
    <source>
        <dbReference type="SAM" id="MobiDB-lite"/>
    </source>
</evidence>
<dbReference type="GO" id="GO:0048513">
    <property type="term" value="P:animal organ development"/>
    <property type="evidence" value="ECO:0007669"/>
    <property type="project" value="UniProtKB-ARBA"/>
</dbReference>
<dbReference type="GO" id="GO:0048468">
    <property type="term" value="P:cell development"/>
    <property type="evidence" value="ECO:0007669"/>
    <property type="project" value="UniProtKB-ARBA"/>
</dbReference>
<protein>
    <recommendedName>
        <fullName evidence="4">BTB domain-containing protein</fullName>
    </recommendedName>
</protein>
<accession>A0A182WER0</accession>
<dbReference type="InterPro" id="IPR011333">
    <property type="entry name" value="SKP1/BTB/POZ_sf"/>
</dbReference>
<reference evidence="5" key="2">
    <citation type="submission" date="2020-05" db="UniProtKB">
        <authorList>
            <consortium name="EnsemblMetazoa"/>
        </authorList>
    </citation>
    <scope>IDENTIFICATION</scope>
    <source>
        <strain evidence="5">MINIMUS1</strain>
    </source>
</reference>
<evidence type="ECO:0000313" key="5">
    <source>
        <dbReference type="EnsemblMetazoa" id="AMIN008856-PA"/>
    </source>
</evidence>
<dbReference type="PROSITE" id="PS50097">
    <property type="entry name" value="BTB"/>
    <property type="match status" value="1"/>
</dbReference>
<keyword evidence="2" id="KW-0539">Nucleus</keyword>
<feature type="compositionally biased region" description="Basic residues" evidence="3">
    <location>
        <begin position="312"/>
        <end position="328"/>
    </location>
</feature>
<feature type="region of interest" description="Disordered" evidence="3">
    <location>
        <begin position="311"/>
        <end position="348"/>
    </location>
</feature>
<keyword evidence="6" id="KW-1185">Reference proteome</keyword>
<evidence type="ECO:0000313" key="6">
    <source>
        <dbReference type="Proteomes" id="UP000075920"/>
    </source>
</evidence>